<name>A0AB34INA6_PRYPA</name>
<dbReference type="Pfam" id="PF04940">
    <property type="entry name" value="BLUF"/>
    <property type="match status" value="2"/>
</dbReference>
<dbReference type="Gene3D" id="3.30.70.100">
    <property type="match status" value="2"/>
</dbReference>
<dbReference type="AlphaFoldDB" id="A0AB34INA6"/>
<keyword evidence="3" id="KW-1185">Reference proteome</keyword>
<gene>
    <name evidence="2" type="ORF">AB1Y20_011918</name>
</gene>
<dbReference type="GO" id="GO:0071949">
    <property type="term" value="F:FAD binding"/>
    <property type="evidence" value="ECO:0007669"/>
    <property type="project" value="InterPro"/>
</dbReference>
<dbReference type="SMART" id="SM01034">
    <property type="entry name" value="BLUF"/>
    <property type="match status" value="2"/>
</dbReference>
<evidence type="ECO:0000313" key="2">
    <source>
        <dbReference type="EMBL" id="KAL1503430.1"/>
    </source>
</evidence>
<proteinExistence type="predicted"/>
<evidence type="ECO:0000259" key="1">
    <source>
        <dbReference type="PROSITE" id="PS50925"/>
    </source>
</evidence>
<accession>A0AB34INA6</accession>
<feature type="domain" description="BLUF" evidence="1">
    <location>
        <begin position="140"/>
        <end position="240"/>
    </location>
</feature>
<dbReference type="EMBL" id="JBGBPQ010000021">
    <property type="protein sequence ID" value="KAL1503430.1"/>
    <property type="molecule type" value="Genomic_DNA"/>
</dbReference>
<dbReference type="Proteomes" id="UP001515480">
    <property type="component" value="Unassembled WGS sequence"/>
</dbReference>
<dbReference type="InterPro" id="IPR007024">
    <property type="entry name" value="BLUF_domain"/>
</dbReference>
<comment type="caution">
    <text evidence="2">The sequence shown here is derived from an EMBL/GenBank/DDBJ whole genome shotgun (WGS) entry which is preliminary data.</text>
</comment>
<feature type="domain" description="BLUF" evidence="1">
    <location>
        <begin position="25"/>
        <end position="120"/>
    </location>
</feature>
<sequence>MGCCWSRAAGGSLARLSAAPHETHLFSVKYSSMLVAPPDEAEAVIAAIMEKSLANNSRREISGMLSFCRENGAVVQLLEGPKAAVVDLLHTIAADERHRGCRLLAARRLRRRVFANFGMTLCRAPLPAPHAAPSPPAEHLIRLQYASTLAAADAAEARALLSQILSQSTRNNPPRRIHGLLCFHPASLQVVQLLEGPAPAVRALFTAILADARHVDCRLTSEELLRSEAELLCGATWGMLQCDTQAADLRELSSVLRRAHAEAAAAGDAHVEAAVRWVLSPPLPQDLSTPSAAHIM</sequence>
<protein>
    <recommendedName>
        <fullName evidence="1">BLUF domain-containing protein</fullName>
    </recommendedName>
</protein>
<evidence type="ECO:0000313" key="3">
    <source>
        <dbReference type="Proteomes" id="UP001515480"/>
    </source>
</evidence>
<dbReference type="InterPro" id="IPR036046">
    <property type="entry name" value="Acylphosphatase-like_dom_sf"/>
</dbReference>
<dbReference type="GO" id="GO:0009882">
    <property type="term" value="F:blue light photoreceptor activity"/>
    <property type="evidence" value="ECO:0007669"/>
    <property type="project" value="InterPro"/>
</dbReference>
<reference evidence="2 3" key="1">
    <citation type="journal article" date="2024" name="Science">
        <title>Giant polyketide synthase enzymes in the biosynthesis of giant marine polyether toxins.</title>
        <authorList>
            <person name="Fallon T.R."/>
            <person name="Shende V.V."/>
            <person name="Wierzbicki I.H."/>
            <person name="Pendleton A.L."/>
            <person name="Watervoot N.F."/>
            <person name="Auber R.P."/>
            <person name="Gonzalez D.J."/>
            <person name="Wisecaver J.H."/>
            <person name="Moore B.S."/>
        </authorList>
    </citation>
    <scope>NUCLEOTIDE SEQUENCE [LARGE SCALE GENOMIC DNA]</scope>
    <source>
        <strain evidence="2 3">12B1</strain>
    </source>
</reference>
<dbReference type="PROSITE" id="PS50925">
    <property type="entry name" value="BLUF"/>
    <property type="match status" value="2"/>
</dbReference>
<dbReference type="SUPFAM" id="SSF54975">
    <property type="entry name" value="Acylphosphatase/BLUF domain-like"/>
    <property type="match status" value="2"/>
</dbReference>
<organism evidence="2 3">
    <name type="scientific">Prymnesium parvum</name>
    <name type="common">Toxic golden alga</name>
    <dbReference type="NCBI Taxonomy" id="97485"/>
    <lineage>
        <taxon>Eukaryota</taxon>
        <taxon>Haptista</taxon>
        <taxon>Haptophyta</taxon>
        <taxon>Prymnesiophyceae</taxon>
        <taxon>Prymnesiales</taxon>
        <taxon>Prymnesiaceae</taxon>
        <taxon>Prymnesium</taxon>
    </lineage>
</organism>